<dbReference type="InterPro" id="IPR005346">
    <property type="entry name" value="RnfH"/>
</dbReference>
<dbReference type="InterPro" id="IPR037021">
    <property type="entry name" value="RnfH_sf"/>
</dbReference>
<evidence type="ECO:0000256" key="1">
    <source>
        <dbReference type="ARBA" id="ARBA00010645"/>
    </source>
</evidence>
<dbReference type="Gene3D" id="3.10.20.280">
    <property type="entry name" value="RnfH-like"/>
    <property type="match status" value="1"/>
</dbReference>
<feature type="region of interest" description="Disordered" evidence="3">
    <location>
        <begin position="91"/>
        <end position="116"/>
    </location>
</feature>
<organism evidence="4 5">
    <name type="scientific">Roseateles oligotrophus</name>
    <dbReference type="NCBI Taxonomy" id="1769250"/>
    <lineage>
        <taxon>Bacteria</taxon>
        <taxon>Pseudomonadati</taxon>
        <taxon>Pseudomonadota</taxon>
        <taxon>Betaproteobacteria</taxon>
        <taxon>Burkholderiales</taxon>
        <taxon>Sphaerotilaceae</taxon>
        <taxon>Roseateles</taxon>
    </lineage>
</organism>
<dbReference type="PANTHER" id="PTHR37483">
    <property type="entry name" value="UPF0125 PROTEIN RATB"/>
    <property type="match status" value="1"/>
</dbReference>
<evidence type="ECO:0000313" key="5">
    <source>
        <dbReference type="Proteomes" id="UP000562027"/>
    </source>
</evidence>
<name>A0A840L0Z8_9BURK</name>
<comment type="caution">
    <text evidence="4">The sequence shown here is derived from an EMBL/GenBank/DDBJ whole genome shotgun (WGS) entry which is preliminary data.</text>
</comment>
<evidence type="ECO:0000313" key="4">
    <source>
        <dbReference type="EMBL" id="MBB4841920.1"/>
    </source>
</evidence>
<comment type="similarity">
    <text evidence="1 2">Belongs to the UPF0125 (RnfH) family.</text>
</comment>
<dbReference type="Proteomes" id="UP000562027">
    <property type="component" value="Unassembled WGS sequence"/>
</dbReference>
<dbReference type="HAMAP" id="MF_00460">
    <property type="entry name" value="UPF0125_RnfH"/>
    <property type="match status" value="1"/>
</dbReference>
<evidence type="ECO:0000256" key="3">
    <source>
        <dbReference type="SAM" id="MobiDB-lite"/>
    </source>
</evidence>
<proteinExistence type="inferred from homology"/>
<gene>
    <name evidence="4" type="ORF">HNP55_000415</name>
</gene>
<dbReference type="InterPro" id="IPR016155">
    <property type="entry name" value="Mopterin_synth/thiamin_S_b"/>
</dbReference>
<dbReference type="Pfam" id="PF03658">
    <property type="entry name" value="Ub-RnfH"/>
    <property type="match status" value="1"/>
</dbReference>
<feature type="compositionally biased region" description="Basic and acidic residues" evidence="3">
    <location>
        <begin position="91"/>
        <end position="104"/>
    </location>
</feature>
<dbReference type="PANTHER" id="PTHR37483:SF1">
    <property type="entry name" value="UPF0125 PROTEIN RATB"/>
    <property type="match status" value="1"/>
</dbReference>
<feature type="compositionally biased region" description="Basic residues" evidence="3">
    <location>
        <begin position="105"/>
        <end position="116"/>
    </location>
</feature>
<keyword evidence="5" id="KW-1185">Reference proteome</keyword>
<evidence type="ECO:0000256" key="2">
    <source>
        <dbReference type="HAMAP-Rule" id="MF_00460"/>
    </source>
</evidence>
<dbReference type="RefSeq" id="WP_184295697.1">
    <property type="nucleotide sequence ID" value="NZ_JACHLP010000001.1"/>
</dbReference>
<dbReference type="EMBL" id="JACHLP010000001">
    <property type="protein sequence ID" value="MBB4841920.1"/>
    <property type="molecule type" value="Genomic_DNA"/>
</dbReference>
<dbReference type="AlphaFoldDB" id="A0A840L0Z8"/>
<protein>
    <recommendedName>
        <fullName evidence="2">UPF0125 protein HNP55_000415</fullName>
    </recommendedName>
</protein>
<accession>A0A840L0Z8</accession>
<reference evidence="4 5" key="1">
    <citation type="submission" date="2020-08" db="EMBL/GenBank/DDBJ databases">
        <title>Functional genomics of gut bacteria from endangered species of beetles.</title>
        <authorList>
            <person name="Carlos-Shanley C."/>
        </authorList>
    </citation>
    <scope>NUCLEOTIDE SEQUENCE [LARGE SCALE GENOMIC DNA]</scope>
    <source>
        <strain evidence="4 5">S00239</strain>
    </source>
</reference>
<sequence length="116" mass="13057">MAPADGLRPSLCVELVWSPAKGDVRQAEFMVPAGTTIEQALRACPEFAEQLPRLAQLRIGVWGRVQGLDAVLRARDRIEVYRPLTVDPKEARRQRYKARGERIVSKHRPLAGKTSR</sequence>
<dbReference type="SUPFAM" id="SSF54285">
    <property type="entry name" value="MoaD/ThiS"/>
    <property type="match status" value="1"/>
</dbReference>